<organism evidence="6 7">
    <name type="scientific">Caenimonas koreensis DSM 17982</name>
    <dbReference type="NCBI Taxonomy" id="1121255"/>
    <lineage>
        <taxon>Bacteria</taxon>
        <taxon>Pseudomonadati</taxon>
        <taxon>Pseudomonadota</taxon>
        <taxon>Betaproteobacteria</taxon>
        <taxon>Burkholderiales</taxon>
        <taxon>Comamonadaceae</taxon>
        <taxon>Caenimonas</taxon>
    </lineage>
</organism>
<dbReference type="Proteomes" id="UP000487350">
    <property type="component" value="Unassembled WGS sequence"/>
</dbReference>
<feature type="region of interest" description="Disordered" evidence="3">
    <location>
        <begin position="730"/>
        <end position="751"/>
    </location>
</feature>
<evidence type="ECO:0000256" key="4">
    <source>
        <dbReference type="SAM" id="SignalP"/>
    </source>
</evidence>
<feature type="domain" description="PilY1 beta-propeller" evidence="5">
    <location>
        <begin position="1081"/>
        <end position="1440"/>
    </location>
</feature>
<evidence type="ECO:0000256" key="1">
    <source>
        <dbReference type="ARBA" id="ARBA00022723"/>
    </source>
</evidence>
<dbReference type="InterPro" id="IPR008707">
    <property type="entry name" value="B-propeller_PilY1"/>
</dbReference>
<dbReference type="RefSeq" id="WP_153584732.1">
    <property type="nucleotide sequence ID" value="NZ_WJBU01000008.1"/>
</dbReference>
<evidence type="ECO:0000259" key="5">
    <source>
        <dbReference type="Pfam" id="PF05567"/>
    </source>
</evidence>
<sequence length="1640" mass="169653">MFQRTLKLIAATLVMAGTALSLHAQMAQDPLLSRTATVQPNIVFMFDDSGSMSATAIYQYGGGTGYQGQRGPNNDSECTSGSGCVWILPPTTFHGRSPDVNLIYYDPRVTYSRRINADGTFQAAGSTSGISSFNVYFYKPASFNTYSVSGVNVVNRGSNYPVGSSIVASFPAPPAGGSQATATVQTASTQNVASVTVDAGGRDYNAVPTVTFGAPPAGGIQATGTVQTSSSSKISTIAVTDVGRDYDPATTATVSAPGAGGTQATVTPVFGSTRKVTGVSFSDIGWGYPAGLTATFAAAPANGLRATGTPVIIPTQRILSVACCGTGGAGYPAGVTVTFSLPQIPGGVRATATLSRNGSGRLTGVTITNKGSGYTSPPTMTFSGGSGATVTLTMQTGNSITGINMTEEGYGYTGVPALTLSSSATDAAAYTVDTVNTNSITGFNITNAGAGYSGTPVITLNGVGAGNSAAWTVTPGGTNSISGITITNPGAGYTSTPSINIGNAGSGTGFAGTVNMGTTNQITGITVTSAGGGYVTQPALTLSNTGSGAGATYTVTYTSTPVSPANMPWNGAGTPTTAASYFTPSYTPDSGSPLAASATPGVVYPNTASSSTADYPLFKNRTDCTSTAGVCTWSEEQQNYANWKTYHSNRLDLAKTGIGLAFQPLNPTFRLGWGTINRLNSTSALDKGVRTFSGTVVSDFMTWLYARTPNGATPNRIALDKVGQYYQRKDTNGPWADSPNGDGAVSSAGTESTHATCRRSYSMLMTDGYYNDTFTSLGDVDTTNGPSITSPTSYQYIPIGPYSDTNSTKVQNSFADVAMKYWVNDLRPDLTNAVKAVPGDEAFWQHMNFYAIGLGLIGTLDATNPAVLTSLTGNAGTTPPRSLNWPTAAPDDPRSIDDMWHATVNARGKMLNAKTASELNSAIAQMMSDIGGKEGVQAGVAVSTATLTKDTKKYTPTYTPITWNGNVTAYNLDPTTGQQIGTAWQVETLTAIDPTTGKKTFSSIIPPFGTRNIVVGNGATSGARAVPFTLASLTSAGLNTKMTGTVNSNLIDYLRGDATNEDTSAASASATAIYRERLTRLGDIVNSTPTFVKDSFDGHYEKLPVGTTGQSTYQTFVAQKKARGEGVLFVGANDGMLHGFRDGTFDPLTGAVADPGGIEIFAYIPYALLPTISNLADKAYVHRYYVDGPTVEVDAYLAGAGRWANLLVGSTGGGAGAASAAGVSPKAAVFAIDTTSLNSSVSTMSSSSVLWEISSNLAAFSELGYMLTDVQVGMTMGGTWVGIFGNGYESKSCQARLFVVNIETGALIKEINTGSGSCGSASTKNGLGGARIVLDDKKRILGVYAGDLLGNVWKFNLNNASSGSWTVDLAGQPLYKTGSSQPITAAPSVFTLPLVGTSDPATGYMVVFGTGKFYEVADITTTATQTIYGVWDPVAFGAGTIPPGTALTSNALLVGQTIGSAQTGVDGNTYFGVSNNTVDYVGSTTPSVVPPRRGWYFDLPNSGQRLVYPLDTLVDRFVIADTISPSNVSLDPCANVTGGAGFVYIVDALNGGGPTGAILDTNGDQVVDENDLVVSGYSSSADGRNKVVNTKSERDFVILSSDVGGKQLEFKCEMIDPSKCTPPPGAGNFKSRQWRQLFLR</sequence>
<dbReference type="EMBL" id="WJBU01000008">
    <property type="protein sequence ID" value="MRD47397.1"/>
    <property type="molecule type" value="Genomic_DNA"/>
</dbReference>
<dbReference type="Pfam" id="PF05567">
    <property type="entry name" value="T4P_PilY1"/>
    <property type="match status" value="1"/>
</dbReference>
<keyword evidence="4" id="KW-0732">Signal</keyword>
<keyword evidence="7" id="KW-1185">Reference proteome</keyword>
<comment type="caution">
    <text evidence="6">The sequence shown here is derived from an EMBL/GenBank/DDBJ whole genome shotgun (WGS) entry which is preliminary data.</text>
</comment>
<gene>
    <name evidence="6" type="ORF">GHT07_08920</name>
</gene>
<feature type="chain" id="PRO_5033049480" description="PilY1 beta-propeller domain-containing protein" evidence="4">
    <location>
        <begin position="25"/>
        <end position="1640"/>
    </location>
</feature>
<evidence type="ECO:0000256" key="3">
    <source>
        <dbReference type="SAM" id="MobiDB-lite"/>
    </source>
</evidence>
<evidence type="ECO:0000313" key="6">
    <source>
        <dbReference type="EMBL" id="MRD47397.1"/>
    </source>
</evidence>
<proteinExistence type="predicted"/>
<feature type="signal peptide" evidence="4">
    <location>
        <begin position="1"/>
        <end position="24"/>
    </location>
</feature>
<name>A0A844B7B0_9BURK</name>
<accession>A0A844B7B0</accession>
<evidence type="ECO:0000313" key="7">
    <source>
        <dbReference type="Proteomes" id="UP000487350"/>
    </source>
</evidence>
<keyword evidence="2" id="KW-0106">Calcium</keyword>
<evidence type="ECO:0000256" key="2">
    <source>
        <dbReference type="ARBA" id="ARBA00022837"/>
    </source>
</evidence>
<dbReference type="GO" id="GO:0046872">
    <property type="term" value="F:metal ion binding"/>
    <property type="evidence" value="ECO:0007669"/>
    <property type="project" value="UniProtKB-KW"/>
</dbReference>
<keyword evidence="1" id="KW-0479">Metal-binding</keyword>
<protein>
    <recommendedName>
        <fullName evidence="5">PilY1 beta-propeller domain-containing protein</fullName>
    </recommendedName>
</protein>
<dbReference type="OrthoDB" id="7156875at2"/>
<reference evidence="6 7" key="1">
    <citation type="submission" date="2019-11" db="EMBL/GenBank/DDBJ databases">
        <title>Caenimonas koreensis gen. nov., sp. nov., isolated from activated sludge.</title>
        <authorList>
            <person name="Seung H.R."/>
        </authorList>
    </citation>
    <scope>NUCLEOTIDE SEQUENCE [LARGE SCALE GENOMIC DNA]</scope>
    <source>
        <strain evidence="6 7">EMB320</strain>
    </source>
</reference>